<evidence type="ECO:0000256" key="7">
    <source>
        <dbReference type="ARBA" id="ARBA00022723"/>
    </source>
</evidence>
<keyword evidence="4" id="KW-0489">Methyltransferase</keyword>
<gene>
    <name evidence="12" type="ORF">QBZ16_005383</name>
</gene>
<dbReference type="GO" id="GO:0008173">
    <property type="term" value="F:RNA methyltransferase activity"/>
    <property type="evidence" value="ECO:0007669"/>
    <property type="project" value="InterPro"/>
</dbReference>
<feature type="domain" description="Radical SAM core" evidence="11">
    <location>
        <begin position="121"/>
        <end position="416"/>
    </location>
</feature>
<keyword evidence="5" id="KW-0808">Transferase</keyword>
<keyword evidence="2" id="KW-0004">4Fe-4S</keyword>
<dbReference type="EMBL" id="JASFZW010000009">
    <property type="protein sequence ID" value="KAK2076623.1"/>
    <property type="molecule type" value="Genomic_DNA"/>
</dbReference>
<dbReference type="AlphaFoldDB" id="A0AAD9MKM2"/>
<dbReference type="GO" id="GO:0005737">
    <property type="term" value="C:cytoplasm"/>
    <property type="evidence" value="ECO:0007669"/>
    <property type="project" value="UniProtKB-SubCell"/>
</dbReference>
<protein>
    <recommendedName>
        <fullName evidence="11">Radical SAM core domain-containing protein</fullName>
    </recommendedName>
</protein>
<keyword evidence="8" id="KW-0408">Iron</keyword>
<dbReference type="PROSITE" id="PS51918">
    <property type="entry name" value="RADICAL_SAM"/>
    <property type="match status" value="1"/>
</dbReference>
<dbReference type="SFLD" id="SFLDS00029">
    <property type="entry name" value="Radical_SAM"/>
    <property type="match status" value="1"/>
</dbReference>
<organism evidence="12 13">
    <name type="scientific">Prototheca wickerhamii</name>
    <dbReference type="NCBI Taxonomy" id="3111"/>
    <lineage>
        <taxon>Eukaryota</taxon>
        <taxon>Viridiplantae</taxon>
        <taxon>Chlorophyta</taxon>
        <taxon>core chlorophytes</taxon>
        <taxon>Trebouxiophyceae</taxon>
        <taxon>Chlorellales</taxon>
        <taxon>Chlorellaceae</taxon>
        <taxon>Prototheca</taxon>
    </lineage>
</organism>
<name>A0AAD9MKM2_PROWI</name>
<evidence type="ECO:0000256" key="8">
    <source>
        <dbReference type="ARBA" id="ARBA00023004"/>
    </source>
</evidence>
<dbReference type="PANTHER" id="PTHR30544">
    <property type="entry name" value="23S RRNA METHYLTRANSFERASE"/>
    <property type="match status" value="1"/>
</dbReference>
<evidence type="ECO:0000256" key="4">
    <source>
        <dbReference type="ARBA" id="ARBA00022603"/>
    </source>
</evidence>
<dbReference type="Proteomes" id="UP001255856">
    <property type="component" value="Unassembled WGS sequence"/>
</dbReference>
<dbReference type="GO" id="GO:0070475">
    <property type="term" value="P:rRNA base methylation"/>
    <property type="evidence" value="ECO:0007669"/>
    <property type="project" value="TreeGrafter"/>
</dbReference>
<evidence type="ECO:0000256" key="10">
    <source>
        <dbReference type="SAM" id="MobiDB-lite"/>
    </source>
</evidence>
<accession>A0AAD9MKM2</accession>
<dbReference type="SFLD" id="SFLDF00275">
    <property type="entry name" value="adenosine_C2_methyltransferase"/>
    <property type="match status" value="1"/>
</dbReference>
<evidence type="ECO:0000256" key="1">
    <source>
        <dbReference type="ARBA" id="ARBA00001966"/>
    </source>
</evidence>
<dbReference type="InterPro" id="IPR013785">
    <property type="entry name" value="Aldolase_TIM"/>
</dbReference>
<keyword evidence="13" id="KW-1185">Reference proteome</keyword>
<feature type="compositionally biased region" description="Low complexity" evidence="10">
    <location>
        <begin position="183"/>
        <end position="194"/>
    </location>
</feature>
<keyword evidence="6" id="KW-0949">S-adenosyl-L-methionine</keyword>
<dbReference type="SFLD" id="SFLDG01062">
    <property type="entry name" value="methyltransferase_(Class_A)"/>
    <property type="match status" value="1"/>
</dbReference>
<evidence type="ECO:0000256" key="9">
    <source>
        <dbReference type="ARBA" id="ARBA00023014"/>
    </source>
</evidence>
<evidence type="ECO:0000256" key="5">
    <source>
        <dbReference type="ARBA" id="ARBA00022679"/>
    </source>
</evidence>
<evidence type="ECO:0000313" key="13">
    <source>
        <dbReference type="Proteomes" id="UP001255856"/>
    </source>
</evidence>
<feature type="region of interest" description="Disordered" evidence="10">
    <location>
        <begin position="176"/>
        <end position="237"/>
    </location>
</feature>
<dbReference type="PANTHER" id="PTHR30544:SF8">
    <property type="entry name" value="RADICAL SAM SUPERFAMILY PROTEIN"/>
    <property type="match status" value="1"/>
</dbReference>
<sequence>MARKRVLSPQSVWDEPALRAAFEEHGIKALHIPVLYRYLTRHPEAQWEDVPDLPKAAVALLRRSFAAYTTRVVHTSRSGDGDALKMLLRLQDGLQVESVVMRYEPAGPAEEAAEAAAEARPRARSTLCVSSEVGCQMGCTFCATGTMGLTADLTAGEIVEQLVQARRVVAGEEVGDVGDVGGEAEASTSGAAAENGPAHYAARPGDATRNGAEARGGASERQSPTSPPTKPAHDPLPSIRNVVFMGMGEPLNNYAAVRAAIALMTDPSAFALRRSAVTLSTVGVVPRIRQLAADLPGVSLALSLHAPTQELRARIVPSARAYPLPRLMAAVAEYQAASGRRVFVEYVALGDVNCRPEHAHALGRLLEGRDAPAPEQLRAFSGILRREYALPVTVRQEKGQDVAGACGQLVLEHGGRAGEGRGGFFKLADLEDLVARPAAVC</sequence>
<keyword evidence="7" id="KW-0479">Metal-binding</keyword>
<dbReference type="GO" id="GO:0046872">
    <property type="term" value="F:metal ion binding"/>
    <property type="evidence" value="ECO:0007669"/>
    <property type="project" value="UniProtKB-KW"/>
</dbReference>
<dbReference type="Gene3D" id="3.20.20.70">
    <property type="entry name" value="Aldolase class I"/>
    <property type="match status" value="2"/>
</dbReference>
<evidence type="ECO:0000256" key="2">
    <source>
        <dbReference type="ARBA" id="ARBA00022485"/>
    </source>
</evidence>
<keyword evidence="3" id="KW-0963">Cytoplasm</keyword>
<keyword evidence="9" id="KW-0411">Iron-sulfur</keyword>
<evidence type="ECO:0000256" key="6">
    <source>
        <dbReference type="ARBA" id="ARBA00022691"/>
    </source>
</evidence>
<dbReference type="GO" id="GO:0030488">
    <property type="term" value="P:tRNA methylation"/>
    <property type="evidence" value="ECO:0007669"/>
    <property type="project" value="TreeGrafter"/>
</dbReference>
<comment type="cofactor">
    <cofactor evidence="1">
        <name>[4Fe-4S] cluster</name>
        <dbReference type="ChEBI" id="CHEBI:49883"/>
    </cofactor>
</comment>
<proteinExistence type="predicted"/>
<dbReference type="GO" id="GO:0051539">
    <property type="term" value="F:4 iron, 4 sulfur cluster binding"/>
    <property type="evidence" value="ECO:0007669"/>
    <property type="project" value="UniProtKB-KW"/>
</dbReference>
<evidence type="ECO:0000256" key="3">
    <source>
        <dbReference type="ARBA" id="ARBA00022490"/>
    </source>
</evidence>
<comment type="caution">
    <text evidence="12">The sequence shown here is derived from an EMBL/GenBank/DDBJ whole genome shotgun (WGS) entry which is preliminary data.</text>
</comment>
<dbReference type="InterPro" id="IPR040072">
    <property type="entry name" value="Methyltransferase_A"/>
</dbReference>
<evidence type="ECO:0000313" key="12">
    <source>
        <dbReference type="EMBL" id="KAK2076623.1"/>
    </source>
</evidence>
<reference evidence="12" key="1">
    <citation type="submission" date="2021-01" db="EMBL/GenBank/DDBJ databases">
        <authorList>
            <person name="Eckstrom K.M.E."/>
        </authorList>
    </citation>
    <scope>NUCLEOTIDE SEQUENCE</scope>
    <source>
        <strain evidence="12">UVCC 0001</strain>
    </source>
</reference>
<evidence type="ECO:0000259" key="11">
    <source>
        <dbReference type="PROSITE" id="PS51918"/>
    </source>
</evidence>
<dbReference type="PIRSF" id="PIRSF006004">
    <property type="entry name" value="CHP00048"/>
    <property type="match status" value="1"/>
</dbReference>
<dbReference type="InterPro" id="IPR007197">
    <property type="entry name" value="rSAM"/>
</dbReference>
<dbReference type="InterPro" id="IPR004383">
    <property type="entry name" value="rRNA_lsu_MTrfase_RlmN/Cfr"/>
</dbReference>